<keyword evidence="6" id="KW-0411">Iron-sulfur</keyword>
<dbReference type="Proteomes" id="UP000248887">
    <property type="component" value="Unassembled WGS sequence"/>
</dbReference>
<evidence type="ECO:0000259" key="7">
    <source>
        <dbReference type="Pfam" id="PF22289"/>
    </source>
</evidence>
<protein>
    <submittedName>
        <fullName evidence="9">Uncharacterized protein</fullName>
    </submittedName>
</protein>
<reference evidence="9 10" key="1">
    <citation type="submission" date="2017-08" db="EMBL/GenBank/DDBJ databases">
        <title>Infants hospitalized years apart are colonized by the same room-sourced microbial strains.</title>
        <authorList>
            <person name="Brooks B."/>
            <person name="Olm M.R."/>
            <person name="Firek B.A."/>
            <person name="Baker R."/>
            <person name="Thomas B.C."/>
            <person name="Morowitz M.J."/>
            <person name="Banfield J.F."/>
        </authorList>
    </citation>
    <scope>NUCLEOTIDE SEQUENCE [LARGE SCALE GENOMIC DNA]</scope>
    <source>
        <strain evidence="9">S2_005_001_R2_27</strain>
    </source>
</reference>
<evidence type="ECO:0000313" key="9">
    <source>
        <dbReference type="EMBL" id="PZQ83150.1"/>
    </source>
</evidence>
<name>A0A2W5T9U2_ANCNO</name>
<evidence type="ECO:0000256" key="2">
    <source>
        <dbReference type="ARBA" id="ARBA00022714"/>
    </source>
</evidence>
<dbReference type="NCBIfam" id="NF041259">
    <property type="entry name" value="mono_DmmA_fam"/>
    <property type="match status" value="1"/>
</dbReference>
<accession>A0A2W5T9U2</accession>
<comment type="caution">
    <text evidence="9">The sequence shown here is derived from an EMBL/GenBank/DDBJ whole genome shotgun (WGS) entry which is preliminary data.</text>
</comment>
<dbReference type="InterPro" id="IPR048037">
    <property type="entry name" value="DmmA-like_C"/>
</dbReference>
<keyword evidence="2" id="KW-0001">2Fe-2S</keyword>
<dbReference type="InterPro" id="IPR054582">
    <property type="entry name" value="DmmA-like_N"/>
</dbReference>
<evidence type="ECO:0000313" key="10">
    <source>
        <dbReference type="Proteomes" id="UP000248887"/>
    </source>
</evidence>
<dbReference type="GO" id="GO:0046872">
    <property type="term" value="F:metal ion binding"/>
    <property type="evidence" value="ECO:0007669"/>
    <property type="project" value="UniProtKB-KW"/>
</dbReference>
<evidence type="ECO:0000256" key="6">
    <source>
        <dbReference type="ARBA" id="ARBA00023014"/>
    </source>
</evidence>
<evidence type="ECO:0000256" key="5">
    <source>
        <dbReference type="ARBA" id="ARBA00023004"/>
    </source>
</evidence>
<evidence type="ECO:0000259" key="8">
    <source>
        <dbReference type="Pfam" id="PF22290"/>
    </source>
</evidence>
<organism evidence="9 10">
    <name type="scientific">Ancylobacter novellus</name>
    <name type="common">Thiobacillus novellus</name>
    <dbReference type="NCBI Taxonomy" id="921"/>
    <lineage>
        <taxon>Bacteria</taxon>
        <taxon>Pseudomonadati</taxon>
        <taxon>Pseudomonadota</taxon>
        <taxon>Alphaproteobacteria</taxon>
        <taxon>Hyphomicrobiales</taxon>
        <taxon>Xanthobacteraceae</taxon>
        <taxon>Ancylobacter</taxon>
    </lineage>
</organism>
<evidence type="ECO:0000256" key="1">
    <source>
        <dbReference type="ARBA" id="ARBA00022630"/>
    </source>
</evidence>
<evidence type="ECO:0000256" key="3">
    <source>
        <dbReference type="ARBA" id="ARBA00022723"/>
    </source>
</evidence>
<proteinExistence type="predicted"/>
<dbReference type="Pfam" id="PF22290">
    <property type="entry name" value="DmmA-like_N"/>
    <property type="match status" value="1"/>
</dbReference>
<feature type="domain" description="Dimethylamine monooxygenase subunit DmmA-like N-terminal" evidence="8">
    <location>
        <begin position="5"/>
        <end position="127"/>
    </location>
</feature>
<dbReference type="GO" id="GO:0051537">
    <property type="term" value="F:2 iron, 2 sulfur cluster binding"/>
    <property type="evidence" value="ECO:0007669"/>
    <property type="project" value="UniProtKB-KW"/>
</dbReference>
<dbReference type="EMBL" id="QFQD01000023">
    <property type="protein sequence ID" value="PZQ83150.1"/>
    <property type="molecule type" value="Genomic_DNA"/>
</dbReference>
<feature type="domain" description="Dimethylamine monooxygenase subunit DmmA-like C-terminal" evidence="7">
    <location>
        <begin position="140"/>
        <end position="183"/>
    </location>
</feature>
<dbReference type="Pfam" id="PF22289">
    <property type="entry name" value="DmmA-like_C"/>
    <property type="match status" value="1"/>
</dbReference>
<dbReference type="AlphaFoldDB" id="A0A2W5T9U2"/>
<keyword evidence="5" id="KW-0408">Iron</keyword>
<keyword evidence="1" id="KW-0285">Flavoprotein</keyword>
<evidence type="ECO:0000256" key="4">
    <source>
        <dbReference type="ARBA" id="ARBA00023002"/>
    </source>
</evidence>
<sequence length="201" mass="21769">MLISDIKSRPVYERLSLDGSGRRHLVLSDAPRLLAEVIDGTEDAAAPLGYWVVAGTSAVDGQPHLETVAGNAAPRDERAFRAVPHMLDRLSHRLAQETVGFRLYAVGEEGFIWDVARLAREAGLEGAECRTAHAGSLRRKVFCVHCKTITADVTTSLAVCEGCGAHLVVRDHFSRFHSAFMGVQADAEAPGELPPVEEVFP</sequence>
<gene>
    <name evidence="9" type="ORF">DI549_09025</name>
</gene>
<keyword evidence="4" id="KW-0560">Oxidoreductase</keyword>
<keyword evidence="3" id="KW-0479">Metal-binding</keyword>
<dbReference type="GO" id="GO:0016491">
    <property type="term" value="F:oxidoreductase activity"/>
    <property type="evidence" value="ECO:0007669"/>
    <property type="project" value="UniProtKB-KW"/>
</dbReference>